<comment type="caution">
    <text evidence="1">The sequence shown here is derived from an EMBL/GenBank/DDBJ whole genome shotgun (WGS) entry which is preliminary data.</text>
</comment>
<proteinExistence type="predicted"/>
<dbReference type="Proteomes" id="UP000729402">
    <property type="component" value="Unassembled WGS sequence"/>
</dbReference>
<gene>
    <name evidence="1" type="ORF">GUJ93_ZPchr0013g34344</name>
</gene>
<sequence>MVSLIQYGVRLKGLSIPRMPNISMRMLDGGGMECLEKVEAHRWICSPVARSVPPPLDPRLSHRICVAAVSGPCTTRLFCMEVVL</sequence>
<protein>
    <submittedName>
        <fullName evidence="1">Uncharacterized protein</fullName>
    </submittedName>
</protein>
<dbReference type="EMBL" id="JAAALK010000079">
    <property type="protein sequence ID" value="KAG8096328.1"/>
    <property type="molecule type" value="Genomic_DNA"/>
</dbReference>
<dbReference type="AlphaFoldDB" id="A0A8J6C0T8"/>
<accession>A0A8J6C0T8</accession>
<reference evidence="1" key="2">
    <citation type="submission" date="2021-02" db="EMBL/GenBank/DDBJ databases">
        <authorList>
            <person name="Kimball J.A."/>
            <person name="Haas M.W."/>
            <person name="Macchietto M."/>
            <person name="Kono T."/>
            <person name="Duquette J."/>
            <person name="Shao M."/>
        </authorList>
    </citation>
    <scope>NUCLEOTIDE SEQUENCE</scope>
    <source>
        <tissue evidence="1">Fresh leaf tissue</tissue>
    </source>
</reference>
<evidence type="ECO:0000313" key="1">
    <source>
        <dbReference type="EMBL" id="KAG8096328.1"/>
    </source>
</evidence>
<reference evidence="1" key="1">
    <citation type="journal article" date="2021" name="bioRxiv">
        <title>Whole Genome Assembly and Annotation of Northern Wild Rice, Zizania palustris L., Supports a Whole Genome Duplication in the Zizania Genus.</title>
        <authorList>
            <person name="Haas M."/>
            <person name="Kono T."/>
            <person name="Macchietto M."/>
            <person name="Millas R."/>
            <person name="McGilp L."/>
            <person name="Shao M."/>
            <person name="Duquette J."/>
            <person name="Hirsch C.N."/>
            <person name="Kimball J."/>
        </authorList>
    </citation>
    <scope>NUCLEOTIDE SEQUENCE</scope>
    <source>
        <tissue evidence="1">Fresh leaf tissue</tissue>
    </source>
</reference>
<evidence type="ECO:0000313" key="2">
    <source>
        <dbReference type="Proteomes" id="UP000729402"/>
    </source>
</evidence>
<keyword evidence="2" id="KW-1185">Reference proteome</keyword>
<organism evidence="1 2">
    <name type="scientific">Zizania palustris</name>
    <name type="common">Northern wild rice</name>
    <dbReference type="NCBI Taxonomy" id="103762"/>
    <lineage>
        <taxon>Eukaryota</taxon>
        <taxon>Viridiplantae</taxon>
        <taxon>Streptophyta</taxon>
        <taxon>Embryophyta</taxon>
        <taxon>Tracheophyta</taxon>
        <taxon>Spermatophyta</taxon>
        <taxon>Magnoliopsida</taxon>
        <taxon>Liliopsida</taxon>
        <taxon>Poales</taxon>
        <taxon>Poaceae</taxon>
        <taxon>BOP clade</taxon>
        <taxon>Oryzoideae</taxon>
        <taxon>Oryzeae</taxon>
        <taxon>Zizaniinae</taxon>
        <taxon>Zizania</taxon>
    </lineage>
</organism>
<name>A0A8J6C0T8_ZIZPA</name>